<gene>
    <name evidence="2" type="ORF">EVA68_03845</name>
</gene>
<dbReference type="Gene3D" id="3.20.20.60">
    <property type="entry name" value="Phosphoenolpyruvate-binding domains"/>
    <property type="match status" value="1"/>
</dbReference>
<organism evidence="2 3">
    <name type="scientific">OM182 bacterium</name>
    <dbReference type="NCBI Taxonomy" id="2510334"/>
    <lineage>
        <taxon>Bacteria</taxon>
        <taxon>Pseudomonadati</taxon>
        <taxon>Pseudomonadota</taxon>
        <taxon>Gammaproteobacteria</taxon>
        <taxon>OMG group</taxon>
        <taxon>OM182 clade</taxon>
    </lineage>
</organism>
<dbReference type="PANTHER" id="PTHR30502:SF0">
    <property type="entry name" value="PHOSPHOENOLPYRUVATE CARBOXYLASE FAMILY PROTEIN"/>
    <property type="match status" value="1"/>
</dbReference>
<sequence length="267" mass="30048">MIIQNTIRELLDRDKPTVGTHFMLRDPDIPELIGDTQMFDYAEFTAEYTALDMPMLYNLARAAQCGEKPLPLMIKPDMDGQGFWAQAALGAGFKAVLFTDIRSTEDIDEAYRIIRPDIPGVRGQHGVKLRRPALNSYDTEGYLEDLKSVVFCIMLEKNISFENIDSILAHAKAKGVDMTQWGPVDFGFSRGQAGLAQTPEIRPFEEAVIAKSIEHGLYPRIEIGSVDQAKRYIGLGVRHFCIGWDRFIIRQTFSELGAGMKKLTEQL</sequence>
<name>A0A520S286_9GAMM</name>
<comment type="caution">
    <text evidence="2">The sequence shown here is derived from an EMBL/GenBank/DDBJ whole genome shotgun (WGS) entry which is preliminary data.</text>
</comment>
<dbReference type="AlphaFoldDB" id="A0A520S286"/>
<dbReference type="EMBL" id="SHAG01000010">
    <property type="protein sequence ID" value="RZO76556.1"/>
    <property type="molecule type" value="Genomic_DNA"/>
</dbReference>
<dbReference type="PANTHER" id="PTHR30502">
    <property type="entry name" value="2-KETO-3-DEOXY-L-RHAMNONATE ALDOLASE"/>
    <property type="match status" value="1"/>
</dbReference>
<dbReference type="InterPro" id="IPR015813">
    <property type="entry name" value="Pyrv/PenolPyrv_kinase-like_dom"/>
</dbReference>
<dbReference type="GO" id="GO:0005737">
    <property type="term" value="C:cytoplasm"/>
    <property type="evidence" value="ECO:0007669"/>
    <property type="project" value="TreeGrafter"/>
</dbReference>
<dbReference type="GO" id="GO:0046872">
    <property type="term" value="F:metal ion binding"/>
    <property type="evidence" value="ECO:0007669"/>
    <property type="project" value="UniProtKB-KW"/>
</dbReference>
<dbReference type="Proteomes" id="UP000316199">
    <property type="component" value="Unassembled WGS sequence"/>
</dbReference>
<evidence type="ECO:0000256" key="1">
    <source>
        <dbReference type="ARBA" id="ARBA00022723"/>
    </source>
</evidence>
<accession>A0A520S286</accession>
<keyword evidence="1" id="KW-0479">Metal-binding</keyword>
<evidence type="ECO:0000313" key="3">
    <source>
        <dbReference type="Proteomes" id="UP000316199"/>
    </source>
</evidence>
<proteinExistence type="predicted"/>
<dbReference type="InterPro" id="IPR050251">
    <property type="entry name" value="HpcH-HpaI_aldolase"/>
</dbReference>
<evidence type="ECO:0000313" key="2">
    <source>
        <dbReference type="EMBL" id="RZO76556.1"/>
    </source>
</evidence>
<protein>
    <submittedName>
        <fullName evidence="2">Uncharacterized protein</fullName>
    </submittedName>
</protein>
<reference evidence="2 3" key="1">
    <citation type="submission" date="2019-02" db="EMBL/GenBank/DDBJ databases">
        <title>Prokaryotic population dynamics and viral predation in marine succession experiment using metagenomics: the confinement effect.</title>
        <authorList>
            <person name="Haro-Moreno J.M."/>
            <person name="Rodriguez-Valera F."/>
            <person name="Lopez-Perez M."/>
        </authorList>
    </citation>
    <scope>NUCLEOTIDE SEQUENCE [LARGE SCALE GENOMIC DNA]</scope>
    <source>
        <strain evidence="2">MED-G157</strain>
    </source>
</reference>
<dbReference type="SUPFAM" id="SSF51621">
    <property type="entry name" value="Phosphoenolpyruvate/pyruvate domain"/>
    <property type="match status" value="1"/>
</dbReference>
<dbReference type="InterPro" id="IPR040442">
    <property type="entry name" value="Pyrv_kinase-like_dom_sf"/>
</dbReference>
<dbReference type="GO" id="GO:0016832">
    <property type="term" value="F:aldehyde-lyase activity"/>
    <property type="evidence" value="ECO:0007669"/>
    <property type="project" value="TreeGrafter"/>
</dbReference>